<dbReference type="AlphaFoldDB" id="A0A4R4TZ42"/>
<dbReference type="InterPro" id="IPR036291">
    <property type="entry name" value="NAD(P)-bd_dom_sf"/>
</dbReference>
<evidence type="ECO:0000313" key="3">
    <source>
        <dbReference type="Proteomes" id="UP000295345"/>
    </source>
</evidence>
<sequence length="701" mass="73197">MRTPAQPPYPAHWEADVVLRDGGTARLRPITPADADRLVAFYERVSDESKYYRFFAPYPRLSDRDVHRFTHHDYVDRVGLAATVGGEFLAVVRYDRIDEDGRAATEPADRAEVAFLVQDAHQGRGLASVLLEHLAAVARERDIRRFEAELLPANTRMAKVFTDAGYSQRRSFADGSLHLTLDLEPTARSLAVMRAREQRAEARSVQRLLAPGSVAVVGVGRRPGGAGRTVLAGLLAGGFTGPVYAVNTALPEGATELGGVPAHRTVADIGAPVDLAVLAVPAPRVAGAVADCAAAGVAGLVVLAAGHDRDEQRALVHLARSHGMRLVGPNAFGLINTDPAVRLNASPAPRLPATGRIGLFTQSAAIGIAVLDELARRGAGLSTFVSAGNRADLSGNDLLQYWDEDPATDVALLYLESVGNPRKFTRLARRIAAAGTPVVVVRGGRHSGGLPPHGHAVPTSHTPEPTVSALLGQAGVIEADTATELLDIGLLLAHQPLPQGPRVAVVSNAEALGLVAHDACRAHRLRPLDPDGLGPAALPADFGAALATALADPGVDAVVVAVVPTVGETPGAAADHTDRLLEDLAPALHTALLDTGAGKPVVVAQLALDALAAALTARGIPVYPSAERAVRALARAVGHAEWRAGAAHSGHVPAFDDIDEDTAAELVADAADPRRTVTLDQAATHRILTAYGCLLDTFDAC</sequence>
<accession>A0A4R4TZ42</accession>
<dbReference type="Gene3D" id="3.40.630.30">
    <property type="match status" value="1"/>
</dbReference>
<dbReference type="Gene3D" id="3.40.50.720">
    <property type="entry name" value="NAD(P)-binding Rossmann-like Domain"/>
    <property type="match status" value="1"/>
</dbReference>
<keyword evidence="2" id="KW-0808">Transferase</keyword>
<feature type="domain" description="N-acetyltransferase" evidence="1">
    <location>
        <begin position="25"/>
        <end position="188"/>
    </location>
</feature>
<dbReference type="InterPro" id="IPR003781">
    <property type="entry name" value="CoA-bd"/>
</dbReference>
<dbReference type="PANTHER" id="PTHR42793">
    <property type="entry name" value="COA BINDING DOMAIN CONTAINING PROTEIN"/>
    <property type="match status" value="1"/>
</dbReference>
<proteinExistence type="predicted"/>
<dbReference type="CDD" id="cd04301">
    <property type="entry name" value="NAT_SF"/>
    <property type="match status" value="1"/>
</dbReference>
<dbReference type="Gene3D" id="3.40.50.261">
    <property type="entry name" value="Succinyl-CoA synthetase domains"/>
    <property type="match status" value="2"/>
</dbReference>
<dbReference type="PANTHER" id="PTHR42793:SF1">
    <property type="entry name" value="PEPTIDYL-LYSINE N-ACETYLTRANSFERASE PATZ"/>
    <property type="match status" value="1"/>
</dbReference>
<evidence type="ECO:0000259" key="1">
    <source>
        <dbReference type="PROSITE" id="PS51186"/>
    </source>
</evidence>
<dbReference type="SUPFAM" id="SSF52210">
    <property type="entry name" value="Succinyl-CoA synthetase domains"/>
    <property type="match status" value="2"/>
</dbReference>
<name>A0A4R4TZ42_9ACTN</name>
<organism evidence="2 3">
    <name type="scientific">Streptomyces hainanensis</name>
    <dbReference type="NCBI Taxonomy" id="402648"/>
    <lineage>
        <taxon>Bacteria</taxon>
        <taxon>Bacillati</taxon>
        <taxon>Actinomycetota</taxon>
        <taxon>Actinomycetes</taxon>
        <taxon>Kitasatosporales</taxon>
        <taxon>Streptomycetaceae</taxon>
        <taxon>Streptomyces</taxon>
    </lineage>
</organism>
<dbReference type="Proteomes" id="UP000295345">
    <property type="component" value="Unassembled WGS sequence"/>
</dbReference>
<reference evidence="2 3" key="1">
    <citation type="submission" date="2019-03" db="EMBL/GenBank/DDBJ databases">
        <title>Draft genome sequences of novel Actinobacteria.</title>
        <authorList>
            <person name="Sahin N."/>
            <person name="Ay H."/>
            <person name="Saygin H."/>
        </authorList>
    </citation>
    <scope>NUCLEOTIDE SEQUENCE [LARGE SCALE GENOMIC DNA]</scope>
    <source>
        <strain evidence="2 3">DSM 41900</strain>
    </source>
</reference>
<dbReference type="InterPro" id="IPR000182">
    <property type="entry name" value="GNAT_dom"/>
</dbReference>
<dbReference type="Pfam" id="PF13380">
    <property type="entry name" value="CoA_binding_2"/>
    <property type="match status" value="1"/>
</dbReference>
<dbReference type="SMART" id="SM00881">
    <property type="entry name" value="CoA_binding"/>
    <property type="match status" value="1"/>
</dbReference>
<dbReference type="Pfam" id="PF13302">
    <property type="entry name" value="Acetyltransf_3"/>
    <property type="match status" value="1"/>
</dbReference>
<dbReference type="OrthoDB" id="190266at2"/>
<keyword evidence="3" id="KW-1185">Reference proteome</keyword>
<feature type="non-terminal residue" evidence="2">
    <location>
        <position position="701"/>
    </location>
</feature>
<dbReference type="InterPro" id="IPR032875">
    <property type="entry name" value="Succ_CoA_lig_flav_dom"/>
</dbReference>
<dbReference type="GO" id="GO:0016747">
    <property type="term" value="F:acyltransferase activity, transferring groups other than amino-acyl groups"/>
    <property type="evidence" value="ECO:0007669"/>
    <property type="project" value="InterPro"/>
</dbReference>
<gene>
    <name evidence="2" type="ORF">E1283_02750</name>
</gene>
<protein>
    <submittedName>
        <fullName evidence="2">GNAT family N-acetyltransferase</fullName>
    </submittedName>
</protein>
<dbReference type="Pfam" id="PF13607">
    <property type="entry name" value="Succ_CoA_lig"/>
    <property type="match status" value="1"/>
</dbReference>
<dbReference type="PROSITE" id="PS51186">
    <property type="entry name" value="GNAT"/>
    <property type="match status" value="1"/>
</dbReference>
<comment type="caution">
    <text evidence="2">The sequence shown here is derived from an EMBL/GenBank/DDBJ whole genome shotgun (WGS) entry which is preliminary data.</text>
</comment>
<dbReference type="EMBL" id="SMKI01000016">
    <property type="protein sequence ID" value="TDC79479.1"/>
    <property type="molecule type" value="Genomic_DNA"/>
</dbReference>
<evidence type="ECO:0000313" key="2">
    <source>
        <dbReference type="EMBL" id="TDC79479.1"/>
    </source>
</evidence>
<dbReference type="InterPro" id="IPR016102">
    <property type="entry name" value="Succinyl-CoA_synth-like"/>
</dbReference>
<dbReference type="InterPro" id="IPR016181">
    <property type="entry name" value="Acyl_CoA_acyltransferase"/>
</dbReference>
<dbReference type="SUPFAM" id="SSF51735">
    <property type="entry name" value="NAD(P)-binding Rossmann-fold domains"/>
    <property type="match status" value="1"/>
</dbReference>
<dbReference type="RefSeq" id="WP_132816173.1">
    <property type="nucleotide sequence ID" value="NZ_SMKI01000016.1"/>
</dbReference>
<dbReference type="SUPFAM" id="SSF55729">
    <property type="entry name" value="Acyl-CoA N-acyltransferases (Nat)"/>
    <property type="match status" value="1"/>
</dbReference>